<evidence type="ECO:0000313" key="1">
    <source>
        <dbReference type="EMBL" id="KRH20693.1"/>
    </source>
</evidence>
<dbReference type="HOGENOM" id="CLU_2799013_0_0_1"/>
<reference evidence="1 2" key="1">
    <citation type="journal article" date="2010" name="Nature">
        <title>Genome sequence of the palaeopolyploid soybean.</title>
        <authorList>
            <person name="Schmutz J."/>
            <person name="Cannon S.B."/>
            <person name="Schlueter J."/>
            <person name="Ma J."/>
            <person name="Mitros T."/>
            <person name="Nelson W."/>
            <person name="Hyten D.L."/>
            <person name="Song Q."/>
            <person name="Thelen J.J."/>
            <person name="Cheng J."/>
            <person name="Xu D."/>
            <person name="Hellsten U."/>
            <person name="May G.D."/>
            <person name="Yu Y."/>
            <person name="Sakurai T."/>
            <person name="Umezawa T."/>
            <person name="Bhattacharyya M.K."/>
            <person name="Sandhu D."/>
            <person name="Valliyodan B."/>
            <person name="Lindquist E."/>
            <person name="Peto M."/>
            <person name="Grant D."/>
            <person name="Shu S."/>
            <person name="Goodstein D."/>
            <person name="Barry K."/>
            <person name="Futrell-Griggs M."/>
            <person name="Abernathy B."/>
            <person name="Du J."/>
            <person name="Tian Z."/>
            <person name="Zhu L."/>
            <person name="Gill N."/>
            <person name="Joshi T."/>
            <person name="Libault M."/>
            <person name="Sethuraman A."/>
            <person name="Zhang X.-C."/>
            <person name="Shinozaki K."/>
            <person name="Nguyen H.T."/>
            <person name="Wing R.A."/>
            <person name="Cregan P."/>
            <person name="Specht J."/>
            <person name="Grimwood J."/>
            <person name="Rokhsar D."/>
            <person name="Stacey G."/>
            <person name="Shoemaker R.C."/>
            <person name="Jackson S.A."/>
        </authorList>
    </citation>
    <scope>NUCLEOTIDE SEQUENCE [LARGE SCALE GENOMIC DNA]</scope>
    <source>
        <strain evidence="2">cv. Williams 82</strain>
        <tissue evidence="1">Callus</tissue>
    </source>
</reference>
<protein>
    <submittedName>
        <fullName evidence="1 2">Uncharacterized protein</fullName>
    </submittedName>
</protein>
<dbReference type="PaxDb" id="3847-GLYMA13G26645.1"/>
<sequence>MLGTYDAWNACFPIYFVPLFQLRYNHAWSTHSSVGTTTSPHVNRNAFHIGMKQLSTQGKIDFLKELMT</sequence>
<evidence type="ECO:0000313" key="2">
    <source>
        <dbReference type="EnsemblPlants" id="KRH20693"/>
    </source>
</evidence>
<evidence type="ECO:0000313" key="3">
    <source>
        <dbReference type="Proteomes" id="UP000008827"/>
    </source>
</evidence>
<reference evidence="1" key="3">
    <citation type="submission" date="2018-07" db="EMBL/GenBank/DDBJ databases">
        <title>WGS assembly of Glycine max.</title>
        <authorList>
            <person name="Schmutz J."/>
            <person name="Cannon S."/>
            <person name="Schlueter J."/>
            <person name="Ma J."/>
            <person name="Mitros T."/>
            <person name="Nelson W."/>
            <person name="Hyten D."/>
            <person name="Song Q."/>
            <person name="Thelen J."/>
            <person name="Cheng J."/>
            <person name="Xu D."/>
            <person name="Hellsten U."/>
            <person name="May G."/>
            <person name="Yu Y."/>
            <person name="Sakurai T."/>
            <person name="Umezawa T."/>
            <person name="Bhattacharyya M."/>
            <person name="Sandhu D."/>
            <person name="Valliyodan B."/>
            <person name="Lindquist E."/>
            <person name="Peto M."/>
            <person name="Grant D."/>
            <person name="Shu S."/>
            <person name="Goodstein D."/>
            <person name="Barry K."/>
            <person name="Futrell-Griggs M."/>
            <person name="Abernathy B."/>
            <person name="Du J."/>
            <person name="Tian Z."/>
            <person name="Zhu L."/>
            <person name="Gill N."/>
            <person name="Joshi T."/>
            <person name="Libault M."/>
            <person name="Sethuraman A."/>
            <person name="Zhang X."/>
            <person name="Shinozaki K."/>
            <person name="Nguyen H."/>
            <person name="Wing R."/>
            <person name="Cregan P."/>
            <person name="Specht J."/>
            <person name="Grimwood J."/>
            <person name="Rokhsar D."/>
            <person name="Stacey G."/>
            <person name="Shoemaker R."/>
            <person name="Jackson S."/>
        </authorList>
    </citation>
    <scope>NUCLEOTIDE SEQUENCE</scope>
    <source>
        <tissue evidence="1">Callus</tissue>
    </source>
</reference>
<accession>K7M0Q6</accession>
<dbReference type="EnsemblPlants" id="KRH20693">
    <property type="protein sequence ID" value="KRH20693"/>
    <property type="gene ID" value="GLYMA_13G195000"/>
</dbReference>
<reference evidence="2" key="2">
    <citation type="submission" date="2018-02" db="UniProtKB">
        <authorList>
            <consortium name="EnsemblPlants"/>
        </authorList>
    </citation>
    <scope>IDENTIFICATION</scope>
    <source>
        <strain evidence="2">Williams 82</strain>
    </source>
</reference>
<organism evidence="2">
    <name type="scientific">Glycine max</name>
    <name type="common">Soybean</name>
    <name type="synonym">Glycine hispida</name>
    <dbReference type="NCBI Taxonomy" id="3847"/>
    <lineage>
        <taxon>Eukaryota</taxon>
        <taxon>Viridiplantae</taxon>
        <taxon>Streptophyta</taxon>
        <taxon>Embryophyta</taxon>
        <taxon>Tracheophyta</taxon>
        <taxon>Spermatophyta</taxon>
        <taxon>Magnoliopsida</taxon>
        <taxon>eudicotyledons</taxon>
        <taxon>Gunneridae</taxon>
        <taxon>Pentapetalae</taxon>
        <taxon>rosids</taxon>
        <taxon>fabids</taxon>
        <taxon>Fabales</taxon>
        <taxon>Fabaceae</taxon>
        <taxon>Papilionoideae</taxon>
        <taxon>50 kb inversion clade</taxon>
        <taxon>NPAAA clade</taxon>
        <taxon>indigoferoid/millettioid clade</taxon>
        <taxon>Phaseoleae</taxon>
        <taxon>Glycine</taxon>
        <taxon>Glycine subgen. Soja</taxon>
    </lineage>
</organism>
<gene>
    <name evidence="1" type="ORF">GLYMA_13G195000</name>
</gene>
<dbReference type="InParanoid" id="K7M0Q6"/>
<dbReference type="Proteomes" id="UP000008827">
    <property type="component" value="Chromosome 13"/>
</dbReference>
<name>K7M0Q6_SOYBN</name>
<proteinExistence type="predicted"/>
<dbReference type="AlphaFoldDB" id="K7M0Q6"/>
<keyword evidence="3" id="KW-1185">Reference proteome</keyword>
<dbReference type="EMBL" id="CM000846">
    <property type="protein sequence ID" value="KRH20693.1"/>
    <property type="molecule type" value="Genomic_DNA"/>
</dbReference>
<dbReference type="Gramene" id="KRH20693">
    <property type="protein sequence ID" value="KRH20693"/>
    <property type="gene ID" value="GLYMA_13G195000"/>
</dbReference>